<keyword evidence="1" id="KW-0812">Transmembrane</keyword>
<organism evidence="2 3">
    <name type="scientific">Dovyalis caffra</name>
    <dbReference type="NCBI Taxonomy" id="77055"/>
    <lineage>
        <taxon>Eukaryota</taxon>
        <taxon>Viridiplantae</taxon>
        <taxon>Streptophyta</taxon>
        <taxon>Embryophyta</taxon>
        <taxon>Tracheophyta</taxon>
        <taxon>Spermatophyta</taxon>
        <taxon>Magnoliopsida</taxon>
        <taxon>eudicotyledons</taxon>
        <taxon>Gunneridae</taxon>
        <taxon>Pentapetalae</taxon>
        <taxon>rosids</taxon>
        <taxon>fabids</taxon>
        <taxon>Malpighiales</taxon>
        <taxon>Salicaceae</taxon>
        <taxon>Flacourtieae</taxon>
        <taxon>Dovyalis</taxon>
    </lineage>
</organism>
<evidence type="ECO:0000313" key="2">
    <source>
        <dbReference type="EMBL" id="CAK7346962.1"/>
    </source>
</evidence>
<accession>A0AAV1S959</accession>
<dbReference type="AlphaFoldDB" id="A0AAV1S959"/>
<evidence type="ECO:0000313" key="3">
    <source>
        <dbReference type="Proteomes" id="UP001314170"/>
    </source>
</evidence>
<evidence type="ECO:0000256" key="1">
    <source>
        <dbReference type="SAM" id="Phobius"/>
    </source>
</evidence>
<keyword evidence="3" id="KW-1185">Reference proteome</keyword>
<proteinExistence type="predicted"/>
<name>A0AAV1S959_9ROSI</name>
<sequence length="65" mass="7358">MAPSSSPIIKLLQPYLLNKTYGTQTPHSHRQLLQPLFLSTTIIAIFIHVYGDAKSSHQQLKTRRA</sequence>
<feature type="transmembrane region" description="Helical" evidence="1">
    <location>
        <begin position="32"/>
        <end position="51"/>
    </location>
</feature>
<reference evidence="2 3" key="1">
    <citation type="submission" date="2024-01" db="EMBL/GenBank/DDBJ databases">
        <authorList>
            <person name="Waweru B."/>
        </authorList>
    </citation>
    <scope>NUCLEOTIDE SEQUENCE [LARGE SCALE GENOMIC DNA]</scope>
</reference>
<keyword evidence="1" id="KW-0472">Membrane</keyword>
<keyword evidence="1" id="KW-1133">Transmembrane helix</keyword>
<comment type="caution">
    <text evidence="2">The sequence shown here is derived from an EMBL/GenBank/DDBJ whole genome shotgun (WGS) entry which is preliminary data.</text>
</comment>
<protein>
    <submittedName>
        <fullName evidence="2">Uncharacterized protein</fullName>
    </submittedName>
</protein>
<dbReference type="EMBL" id="CAWUPB010001173">
    <property type="protein sequence ID" value="CAK7346962.1"/>
    <property type="molecule type" value="Genomic_DNA"/>
</dbReference>
<gene>
    <name evidence="2" type="ORF">DCAF_LOCUS19641</name>
</gene>
<dbReference type="Proteomes" id="UP001314170">
    <property type="component" value="Unassembled WGS sequence"/>
</dbReference>